<dbReference type="eggNOG" id="COG0196">
    <property type="taxonomic scope" value="Bacteria"/>
</dbReference>
<evidence type="ECO:0000256" key="4">
    <source>
        <dbReference type="ARBA" id="ARBA00022679"/>
    </source>
</evidence>
<evidence type="ECO:0000313" key="10">
    <source>
        <dbReference type="Proteomes" id="UP000019364"/>
    </source>
</evidence>
<dbReference type="EMBL" id="BAVZ01000014">
    <property type="protein sequence ID" value="GAF09739.1"/>
    <property type="molecule type" value="Genomic_DNA"/>
</dbReference>
<accession>W7Z5Z0</accession>
<organism evidence="9 10">
    <name type="scientific">Paenibacillus pini JCM 16418</name>
    <dbReference type="NCBI Taxonomy" id="1236976"/>
    <lineage>
        <taxon>Bacteria</taxon>
        <taxon>Bacillati</taxon>
        <taxon>Bacillota</taxon>
        <taxon>Bacilli</taxon>
        <taxon>Bacillales</taxon>
        <taxon>Paenibacillaceae</taxon>
        <taxon>Paenibacillus</taxon>
    </lineage>
</organism>
<evidence type="ECO:0000256" key="1">
    <source>
        <dbReference type="ARBA" id="ARBA00012105"/>
    </source>
</evidence>
<dbReference type="EC" id="2.7.1.26" evidence="1"/>
<dbReference type="AlphaFoldDB" id="W7Z5Z0"/>
<evidence type="ECO:0000256" key="3">
    <source>
        <dbReference type="ARBA" id="ARBA00022643"/>
    </source>
</evidence>
<dbReference type="InterPro" id="IPR015865">
    <property type="entry name" value="Riboflavin_kinase_bac/euk"/>
</dbReference>
<evidence type="ECO:0000256" key="6">
    <source>
        <dbReference type="ARBA" id="ARBA00022840"/>
    </source>
</evidence>
<keyword evidence="5" id="KW-0547">Nucleotide-binding</keyword>
<proteinExistence type="predicted"/>
<protein>
    <recommendedName>
        <fullName evidence="1">riboflavin kinase</fullName>
        <ecNumber evidence="1">2.7.1.26</ecNumber>
    </recommendedName>
</protein>
<keyword evidence="9" id="KW-0418">Kinase</keyword>
<dbReference type="InterPro" id="IPR023468">
    <property type="entry name" value="Riboflavin_kinase"/>
</dbReference>
<dbReference type="Proteomes" id="UP000019364">
    <property type="component" value="Unassembled WGS sequence"/>
</dbReference>
<comment type="catalytic activity">
    <reaction evidence="7">
        <text>riboflavin + ATP = FMN + ADP + H(+)</text>
        <dbReference type="Rhea" id="RHEA:14357"/>
        <dbReference type="ChEBI" id="CHEBI:15378"/>
        <dbReference type="ChEBI" id="CHEBI:30616"/>
        <dbReference type="ChEBI" id="CHEBI:57986"/>
        <dbReference type="ChEBI" id="CHEBI:58210"/>
        <dbReference type="ChEBI" id="CHEBI:456216"/>
        <dbReference type="EC" id="2.7.1.26"/>
    </reaction>
</comment>
<keyword evidence="6" id="KW-0067">ATP-binding</keyword>
<dbReference type="STRING" id="1236976.JCM16418_3893"/>
<dbReference type="PANTHER" id="PTHR22749">
    <property type="entry name" value="RIBOFLAVIN KINASE/FMN ADENYLYLTRANSFERASE"/>
    <property type="match status" value="1"/>
</dbReference>
<dbReference type="GO" id="GO:0009231">
    <property type="term" value="P:riboflavin biosynthetic process"/>
    <property type="evidence" value="ECO:0007669"/>
    <property type="project" value="InterPro"/>
</dbReference>
<name>W7Z5Z0_9BACL</name>
<feature type="domain" description="Riboflavin kinase" evidence="8">
    <location>
        <begin position="1"/>
        <end position="82"/>
    </location>
</feature>
<dbReference type="InterPro" id="IPR023465">
    <property type="entry name" value="Riboflavin_kinase_dom_sf"/>
</dbReference>
<dbReference type="GO" id="GO:0008531">
    <property type="term" value="F:riboflavin kinase activity"/>
    <property type="evidence" value="ECO:0007669"/>
    <property type="project" value="UniProtKB-EC"/>
</dbReference>
<reference evidence="9 10" key="1">
    <citation type="journal article" date="2014" name="Genome Announc.">
        <title>Draft Genome Sequence of Paenibacillus pini JCM 16418T, Isolated from the Rhizosphere of Pine Tree.</title>
        <authorList>
            <person name="Yuki M."/>
            <person name="Oshima K."/>
            <person name="Suda W."/>
            <person name="Oshida Y."/>
            <person name="Kitamura K."/>
            <person name="Iida Y."/>
            <person name="Hattori M."/>
            <person name="Ohkuma M."/>
        </authorList>
    </citation>
    <scope>NUCLEOTIDE SEQUENCE [LARGE SCALE GENOMIC DNA]</scope>
    <source>
        <strain evidence="9 10">JCM 16418</strain>
    </source>
</reference>
<dbReference type="PANTHER" id="PTHR22749:SF6">
    <property type="entry name" value="RIBOFLAVIN KINASE"/>
    <property type="match status" value="1"/>
</dbReference>
<evidence type="ECO:0000256" key="5">
    <source>
        <dbReference type="ARBA" id="ARBA00022741"/>
    </source>
</evidence>
<dbReference type="Gene3D" id="2.40.30.30">
    <property type="entry name" value="Riboflavin kinase-like"/>
    <property type="match status" value="1"/>
</dbReference>
<evidence type="ECO:0000259" key="8">
    <source>
        <dbReference type="SMART" id="SM00904"/>
    </source>
</evidence>
<dbReference type="SMART" id="SM00904">
    <property type="entry name" value="Flavokinase"/>
    <property type="match status" value="1"/>
</dbReference>
<keyword evidence="4" id="KW-0808">Transferase</keyword>
<gene>
    <name evidence="9" type="ORF">JCM16418_3893</name>
</gene>
<dbReference type="GO" id="GO:0005524">
    <property type="term" value="F:ATP binding"/>
    <property type="evidence" value="ECO:0007669"/>
    <property type="project" value="UniProtKB-KW"/>
</dbReference>
<dbReference type="SUPFAM" id="SSF82114">
    <property type="entry name" value="Riboflavin kinase-like"/>
    <property type="match status" value="1"/>
</dbReference>
<comment type="caution">
    <text evidence="9">The sequence shown here is derived from an EMBL/GenBank/DDBJ whole genome shotgun (WGS) entry which is preliminary data.</text>
</comment>
<evidence type="ECO:0000256" key="7">
    <source>
        <dbReference type="ARBA" id="ARBA00047880"/>
    </source>
</evidence>
<keyword evidence="3" id="KW-0288">FMN</keyword>
<dbReference type="GO" id="GO:0009398">
    <property type="term" value="P:FMN biosynthetic process"/>
    <property type="evidence" value="ECO:0007669"/>
    <property type="project" value="TreeGrafter"/>
</dbReference>
<keyword evidence="2" id="KW-0285">Flavoprotein</keyword>
<evidence type="ECO:0000313" key="9">
    <source>
        <dbReference type="EMBL" id="GAF09739.1"/>
    </source>
</evidence>
<evidence type="ECO:0000256" key="2">
    <source>
        <dbReference type="ARBA" id="ARBA00022630"/>
    </source>
</evidence>
<dbReference type="Pfam" id="PF01687">
    <property type="entry name" value="Flavokinase"/>
    <property type="match status" value="1"/>
</dbReference>
<keyword evidence="10" id="KW-1185">Reference proteome</keyword>
<sequence>MTLYQGNWIPGVMNVGVKPTFNEGKIAPSYEVHLFDFDEEIYGEILTVELVHYIRDERKFNSIPELVAQITADAEQAKKLLQ</sequence>